<keyword evidence="6" id="KW-0808">Transferase</keyword>
<dbReference type="InterPro" id="IPR003660">
    <property type="entry name" value="HAMP_dom"/>
</dbReference>
<dbReference type="SMART" id="SM00304">
    <property type="entry name" value="HAMP"/>
    <property type="match status" value="1"/>
</dbReference>
<evidence type="ECO:0000256" key="1">
    <source>
        <dbReference type="ARBA" id="ARBA00012528"/>
    </source>
</evidence>
<dbReference type="Gene3D" id="3.30.70.270">
    <property type="match status" value="1"/>
</dbReference>
<feature type="transmembrane region" description="Helical" evidence="3">
    <location>
        <begin position="184"/>
        <end position="206"/>
    </location>
</feature>
<dbReference type="PROSITE" id="PS50887">
    <property type="entry name" value="GGDEF"/>
    <property type="match status" value="1"/>
</dbReference>
<dbReference type="InterPro" id="IPR000160">
    <property type="entry name" value="GGDEF_dom"/>
</dbReference>
<keyword evidence="3" id="KW-0812">Transmembrane</keyword>
<dbReference type="PROSITE" id="PS50885">
    <property type="entry name" value="HAMP"/>
    <property type="match status" value="1"/>
</dbReference>
<dbReference type="InterPro" id="IPR043128">
    <property type="entry name" value="Rev_trsase/Diguanyl_cyclase"/>
</dbReference>
<keyword evidence="6" id="KW-0548">Nucleotidyltransferase</keyword>
<dbReference type="SUPFAM" id="SSF158472">
    <property type="entry name" value="HAMP domain-like"/>
    <property type="match status" value="1"/>
</dbReference>
<evidence type="ECO:0000313" key="6">
    <source>
        <dbReference type="EMBL" id="MCP1375013.1"/>
    </source>
</evidence>
<proteinExistence type="predicted"/>
<evidence type="ECO:0000259" key="4">
    <source>
        <dbReference type="PROSITE" id="PS50885"/>
    </source>
</evidence>
<dbReference type="Proteomes" id="UP001204615">
    <property type="component" value="Unassembled WGS sequence"/>
</dbReference>
<evidence type="ECO:0000256" key="2">
    <source>
        <dbReference type="ARBA" id="ARBA00034247"/>
    </source>
</evidence>
<comment type="catalytic activity">
    <reaction evidence="2">
        <text>2 GTP = 3',3'-c-di-GMP + 2 diphosphate</text>
        <dbReference type="Rhea" id="RHEA:24898"/>
        <dbReference type="ChEBI" id="CHEBI:33019"/>
        <dbReference type="ChEBI" id="CHEBI:37565"/>
        <dbReference type="ChEBI" id="CHEBI:58805"/>
        <dbReference type="EC" id="2.7.7.65"/>
    </reaction>
</comment>
<feature type="domain" description="HAMP" evidence="4">
    <location>
        <begin position="207"/>
        <end position="259"/>
    </location>
</feature>
<accession>A0ABT1FF23</accession>
<dbReference type="GO" id="GO:0052621">
    <property type="term" value="F:diguanylate cyclase activity"/>
    <property type="evidence" value="ECO:0007669"/>
    <property type="project" value="UniProtKB-EC"/>
</dbReference>
<dbReference type="EMBL" id="JAMZEK010000003">
    <property type="protein sequence ID" value="MCP1375013.1"/>
    <property type="molecule type" value="Genomic_DNA"/>
</dbReference>
<feature type="transmembrane region" description="Helical" evidence="3">
    <location>
        <begin position="14"/>
        <end position="36"/>
    </location>
</feature>
<comment type="caution">
    <text evidence="6">The sequence shown here is derived from an EMBL/GenBank/DDBJ whole genome shotgun (WGS) entry which is preliminary data.</text>
</comment>
<dbReference type="Gene3D" id="6.10.340.10">
    <property type="match status" value="1"/>
</dbReference>
<dbReference type="Pfam" id="PF00990">
    <property type="entry name" value="GGDEF"/>
    <property type="match status" value="1"/>
</dbReference>
<evidence type="ECO:0000313" key="7">
    <source>
        <dbReference type="Proteomes" id="UP001204615"/>
    </source>
</evidence>
<dbReference type="NCBIfam" id="TIGR00254">
    <property type="entry name" value="GGDEF"/>
    <property type="match status" value="1"/>
</dbReference>
<keyword evidence="3" id="KW-1133">Transmembrane helix</keyword>
<name>A0ABT1FF23_9GAMM</name>
<dbReference type="SUPFAM" id="SSF55073">
    <property type="entry name" value="Nucleotide cyclase"/>
    <property type="match status" value="1"/>
</dbReference>
<dbReference type="InterPro" id="IPR029787">
    <property type="entry name" value="Nucleotide_cyclase"/>
</dbReference>
<reference evidence="6 7" key="1">
    <citation type="submission" date="2022-06" db="EMBL/GenBank/DDBJ databases">
        <title>Dyella sp. Sa strain:Sa Genome sequencing.</title>
        <authorList>
            <person name="Park S."/>
        </authorList>
    </citation>
    <scope>NUCLEOTIDE SEQUENCE [LARGE SCALE GENOMIC DNA]</scope>
    <source>
        <strain evidence="6 7">Sa</strain>
    </source>
</reference>
<evidence type="ECO:0000259" key="5">
    <source>
        <dbReference type="PROSITE" id="PS50887"/>
    </source>
</evidence>
<keyword evidence="7" id="KW-1185">Reference proteome</keyword>
<gene>
    <name evidence="6" type="ORF">NC595_13240</name>
</gene>
<dbReference type="SMART" id="SM00267">
    <property type="entry name" value="GGDEF"/>
    <property type="match status" value="1"/>
</dbReference>
<dbReference type="CDD" id="cd01949">
    <property type="entry name" value="GGDEF"/>
    <property type="match status" value="1"/>
</dbReference>
<sequence>MERVLRRFSVAQRIGAIILLLLAPLATLSVVSMAVLNRQEMAFRDSVEESLHTLLPLSTLEQLLQRAMVDELEAQSHESVPDFASLTDNIDHTFATVETSGAGADVPMDRLTAAQQAWVQARPSVQRLIEQVTRSQAGDGDVTAALSRRELSKAISDVRDARKHLAAAVKGRYERAAAMRHRQLWWLVFGWAITLAAAAAMIVIVLRSILRPIHELGSSAGRFAAGDMSARLKVRGRDELSMLAEQFNAMAAYWEQTHREAMAEATVDALTGLPNRRRILALLAAELDVHRSGQRPLAVFMVDLNNFKSINDTYGHAAGDEALVWVAERMRAVLREGDHLGRLGGDEFLIVLPDTSPEQARELGERMAGAIASAAAGSTTRPTIGLGLATAPEHSWHMATLLGQADQDMYLGKRRARLDRNDDVM</sequence>
<dbReference type="PANTHER" id="PTHR45138">
    <property type="entry name" value="REGULATORY COMPONENTS OF SENSORY TRANSDUCTION SYSTEM"/>
    <property type="match status" value="1"/>
</dbReference>
<organism evidence="6 7">
    <name type="scientific">Dyella lutea</name>
    <dbReference type="NCBI Taxonomy" id="2950441"/>
    <lineage>
        <taxon>Bacteria</taxon>
        <taxon>Pseudomonadati</taxon>
        <taxon>Pseudomonadota</taxon>
        <taxon>Gammaproteobacteria</taxon>
        <taxon>Lysobacterales</taxon>
        <taxon>Rhodanobacteraceae</taxon>
        <taxon>Dyella</taxon>
    </lineage>
</organism>
<feature type="domain" description="GGDEF" evidence="5">
    <location>
        <begin position="295"/>
        <end position="425"/>
    </location>
</feature>
<protein>
    <recommendedName>
        <fullName evidence="1">diguanylate cyclase</fullName>
        <ecNumber evidence="1">2.7.7.65</ecNumber>
    </recommendedName>
</protein>
<dbReference type="InterPro" id="IPR050469">
    <property type="entry name" value="Diguanylate_Cyclase"/>
</dbReference>
<evidence type="ECO:0000256" key="3">
    <source>
        <dbReference type="SAM" id="Phobius"/>
    </source>
</evidence>
<dbReference type="Pfam" id="PF00672">
    <property type="entry name" value="HAMP"/>
    <property type="match status" value="1"/>
</dbReference>
<dbReference type="CDD" id="cd06225">
    <property type="entry name" value="HAMP"/>
    <property type="match status" value="1"/>
</dbReference>
<keyword evidence="3" id="KW-0472">Membrane</keyword>
<dbReference type="EC" id="2.7.7.65" evidence="1"/>
<dbReference type="RefSeq" id="WP_253567176.1">
    <property type="nucleotide sequence ID" value="NZ_JAMZEK010000003.1"/>
</dbReference>
<dbReference type="PANTHER" id="PTHR45138:SF9">
    <property type="entry name" value="DIGUANYLATE CYCLASE DGCM-RELATED"/>
    <property type="match status" value="1"/>
</dbReference>